<dbReference type="RefSeq" id="WP_115493506.1">
    <property type="nucleotide sequence ID" value="NZ_QRBE01000001.1"/>
</dbReference>
<dbReference type="OrthoDB" id="524886at2"/>
<reference evidence="2 3" key="1">
    <citation type="submission" date="2018-07" db="EMBL/GenBank/DDBJ databases">
        <title>Dyella monticola sp. nov. and Dyella psychrodurans sp. nov. isolated from monsoon evergreen broad-leaved forest soil of Dinghu Mountain, China.</title>
        <authorList>
            <person name="Gao Z."/>
            <person name="Qiu L."/>
        </authorList>
    </citation>
    <scope>NUCLEOTIDE SEQUENCE [LARGE SCALE GENOMIC DNA]</scope>
    <source>
        <strain evidence="2 3">4G-K06</strain>
    </source>
</reference>
<dbReference type="SUPFAM" id="SSF55166">
    <property type="entry name" value="Hedgehog/DD-peptidase"/>
    <property type="match status" value="1"/>
</dbReference>
<feature type="domain" description="Peptidase M15A C-terminal" evidence="1">
    <location>
        <begin position="14"/>
        <end position="79"/>
    </location>
</feature>
<dbReference type="AlphaFoldDB" id="A0A370X879"/>
<name>A0A370X879_9GAMM</name>
<dbReference type="Gene3D" id="3.30.1380.10">
    <property type="match status" value="1"/>
</dbReference>
<proteinExistence type="predicted"/>
<sequence>MPTVIYGRYHASDQRLQNMLQHIAETIGRDVRVTSADRINIVKGSSVNSLHLINEAVDFHVIGLSDAEAFRALRENRVAIFGPEVGDDYRWQLIQHGPYTSTGGPHLHLGYSPKGKPPRVN</sequence>
<organism evidence="2 3">
    <name type="scientific">Dyella monticola</name>
    <dbReference type="NCBI Taxonomy" id="1927958"/>
    <lineage>
        <taxon>Bacteria</taxon>
        <taxon>Pseudomonadati</taxon>
        <taxon>Pseudomonadota</taxon>
        <taxon>Gammaproteobacteria</taxon>
        <taxon>Lysobacterales</taxon>
        <taxon>Rhodanobacteraceae</taxon>
        <taxon>Dyella</taxon>
    </lineage>
</organism>
<protein>
    <recommendedName>
        <fullName evidence="1">Peptidase M15A C-terminal domain-containing protein</fullName>
    </recommendedName>
</protein>
<gene>
    <name evidence="2" type="ORF">DWU98_00370</name>
</gene>
<dbReference type="InterPro" id="IPR013230">
    <property type="entry name" value="Peptidase_M15A_C"/>
</dbReference>
<evidence type="ECO:0000313" key="2">
    <source>
        <dbReference type="EMBL" id="RDS84470.1"/>
    </source>
</evidence>
<dbReference type="Proteomes" id="UP000254258">
    <property type="component" value="Unassembled WGS sequence"/>
</dbReference>
<evidence type="ECO:0000313" key="3">
    <source>
        <dbReference type="Proteomes" id="UP000254258"/>
    </source>
</evidence>
<dbReference type="InterPro" id="IPR009045">
    <property type="entry name" value="Zn_M74/Hedgehog-like"/>
</dbReference>
<keyword evidence="3" id="KW-1185">Reference proteome</keyword>
<evidence type="ECO:0000259" key="1">
    <source>
        <dbReference type="Pfam" id="PF08291"/>
    </source>
</evidence>
<dbReference type="Pfam" id="PF08291">
    <property type="entry name" value="Peptidase_M15_3"/>
    <property type="match status" value="1"/>
</dbReference>
<dbReference type="EMBL" id="QRBE01000001">
    <property type="protein sequence ID" value="RDS84470.1"/>
    <property type="molecule type" value="Genomic_DNA"/>
</dbReference>
<accession>A0A370X879</accession>
<comment type="caution">
    <text evidence="2">The sequence shown here is derived from an EMBL/GenBank/DDBJ whole genome shotgun (WGS) entry which is preliminary data.</text>
</comment>